<dbReference type="KEGG" id="trg:TRUGW13939_08021"/>
<evidence type="ECO:0000256" key="2">
    <source>
        <dbReference type="SAM" id="Phobius"/>
    </source>
</evidence>
<keyword evidence="2" id="KW-1133">Transmembrane helix</keyword>
<dbReference type="GO" id="GO:0045046">
    <property type="term" value="P:protein import into peroxisome membrane"/>
    <property type="evidence" value="ECO:0007669"/>
    <property type="project" value="TreeGrafter"/>
</dbReference>
<dbReference type="PANTHER" id="PTHR28080:SF1">
    <property type="entry name" value="PEROXISOMAL BIOGENESIS FACTOR 3"/>
    <property type="match status" value="1"/>
</dbReference>
<reference evidence="4" key="1">
    <citation type="submission" date="2020-06" db="EMBL/GenBank/DDBJ databases">
        <title>A chromosome-scale genome assembly of Talaromyces rugulosus W13939.</title>
        <authorList>
            <person name="Wang B."/>
            <person name="Guo L."/>
            <person name="Ye K."/>
            <person name="Wang L."/>
        </authorList>
    </citation>
    <scope>NUCLEOTIDE SEQUENCE [LARGE SCALE GENOMIC DNA]</scope>
    <source>
        <strain evidence="4">W13939</strain>
    </source>
</reference>
<feature type="compositionally biased region" description="Low complexity" evidence="1">
    <location>
        <begin position="105"/>
        <end position="120"/>
    </location>
</feature>
<dbReference type="GO" id="GO:0005778">
    <property type="term" value="C:peroxisomal membrane"/>
    <property type="evidence" value="ECO:0007669"/>
    <property type="project" value="InterPro"/>
</dbReference>
<name>A0A7H8R5K0_TALRU</name>
<keyword evidence="2" id="KW-0812">Transmembrane</keyword>
<sequence>MIGATKRWFRRNRKGLAIGAGVVGVGYLAGQYVLSKISEARERMSSDRIAKENLRRRFEQNQADCTFTVLALLPTATENIIEALPVEDLTKELQKKRAERLARLSGSEAPASEPSSTAPSVTDEDGRSLSSFQADSYIHASQLTSDSGRPARSKTELWNEVKISSITRSFVLIYTLSLLTLLTRIQLNLLGRRNYLSSVVSLASPSNDASTIRLEDHDDEFSQAFGNDFETNRRYLTYSWWLLHRGWKDLTAKVRSTVEEVFGSLNPREDITLTKLSELVLEVRKHVEGATEEDRRAANWLQYLLPSKEDEDIVLQESGVLNPESPSSPQTAANLRQLLDETSDLIESPSFSRILTALNNEGFATLIEDKCAKIVFKSGPTSEPATAAALSSAATIVPPPSPPKAKLATILALITREAHVIGHGTSSPNEYLSVMEQNVRDLEAFAAVVYSSNFQLELLHSGDASPPSGQQPSMAKSSTALQSTLETISPEVALGSQPTGEDSAFEKVWGKAVENSESTT</sequence>
<keyword evidence="2" id="KW-0472">Membrane</keyword>
<dbReference type="OrthoDB" id="45930at2759"/>
<evidence type="ECO:0000313" key="3">
    <source>
        <dbReference type="EMBL" id="QKX60875.1"/>
    </source>
</evidence>
<dbReference type="GeneID" id="55995510"/>
<dbReference type="PANTHER" id="PTHR28080">
    <property type="entry name" value="PEROXISOMAL BIOGENESIS FACTOR 3"/>
    <property type="match status" value="1"/>
</dbReference>
<protein>
    <recommendedName>
        <fullName evidence="5">Peroxin-3</fullName>
    </recommendedName>
</protein>
<dbReference type="EMBL" id="CP055901">
    <property type="protein sequence ID" value="QKX60875.1"/>
    <property type="molecule type" value="Genomic_DNA"/>
</dbReference>
<dbReference type="Pfam" id="PF04882">
    <property type="entry name" value="Peroxin-3"/>
    <property type="match status" value="1"/>
</dbReference>
<feature type="transmembrane region" description="Helical" evidence="2">
    <location>
        <begin position="16"/>
        <end position="34"/>
    </location>
</feature>
<feature type="region of interest" description="Disordered" evidence="1">
    <location>
        <begin position="100"/>
        <end position="127"/>
    </location>
</feature>
<dbReference type="GO" id="GO:0030674">
    <property type="term" value="F:protein-macromolecule adaptor activity"/>
    <property type="evidence" value="ECO:0007669"/>
    <property type="project" value="TreeGrafter"/>
</dbReference>
<evidence type="ECO:0000313" key="4">
    <source>
        <dbReference type="Proteomes" id="UP000509510"/>
    </source>
</evidence>
<feature type="region of interest" description="Disordered" evidence="1">
    <location>
        <begin position="461"/>
        <end position="520"/>
    </location>
</feature>
<keyword evidence="4" id="KW-1185">Reference proteome</keyword>
<dbReference type="InterPro" id="IPR006966">
    <property type="entry name" value="Peroxin-3"/>
</dbReference>
<gene>
    <name evidence="3" type="ORF">TRUGW13939_08021</name>
</gene>
<proteinExistence type="predicted"/>
<evidence type="ECO:0008006" key="5">
    <source>
        <dbReference type="Google" id="ProtNLM"/>
    </source>
</evidence>
<dbReference type="AlphaFoldDB" id="A0A7H8R5K0"/>
<evidence type="ECO:0000256" key="1">
    <source>
        <dbReference type="SAM" id="MobiDB-lite"/>
    </source>
</evidence>
<organism evidence="3 4">
    <name type="scientific">Talaromyces rugulosus</name>
    <name type="common">Penicillium rugulosum</name>
    <dbReference type="NCBI Taxonomy" id="121627"/>
    <lineage>
        <taxon>Eukaryota</taxon>
        <taxon>Fungi</taxon>
        <taxon>Dikarya</taxon>
        <taxon>Ascomycota</taxon>
        <taxon>Pezizomycotina</taxon>
        <taxon>Eurotiomycetes</taxon>
        <taxon>Eurotiomycetidae</taxon>
        <taxon>Eurotiales</taxon>
        <taxon>Trichocomaceae</taxon>
        <taxon>Talaromyces</taxon>
        <taxon>Talaromyces sect. Islandici</taxon>
    </lineage>
</organism>
<dbReference type="RefSeq" id="XP_035347050.1">
    <property type="nucleotide sequence ID" value="XM_035491157.1"/>
</dbReference>
<feature type="compositionally biased region" description="Polar residues" evidence="1">
    <location>
        <begin position="467"/>
        <end position="487"/>
    </location>
</feature>
<dbReference type="Proteomes" id="UP000509510">
    <property type="component" value="Chromosome IV"/>
</dbReference>
<accession>A0A7H8R5K0</accession>